<dbReference type="PANTHER" id="PTHR33939:SF1">
    <property type="entry name" value="DUF4371 DOMAIN-CONTAINING PROTEIN"/>
    <property type="match status" value="1"/>
</dbReference>
<dbReference type="InterPro" id="IPR038717">
    <property type="entry name" value="Tc1-like_DDE_dom"/>
</dbReference>
<evidence type="ECO:0000313" key="3">
    <source>
        <dbReference type="Proteomes" id="UP000694846"/>
    </source>
</evidence>
<proteinExistence type="predicted"/>
<dbReference type="Gene3D" id="3.30.420.10">
    <property type="entry name" value="Ribonuclease H-like superfamily/Ribonuclease H"/>
    <property type="match status" value="1"/>
</dbReference>
<evidence type="ECO:0000259" key="2">
    <source>
        <dbReference type="Pfam" id="PF13358"/>
    </source>
</evidence>
<dbReference type="AlphaFoldDB" id="A0A8B8FAA8"/>
<dbReference type="GeneID" id="112681282"/>
<dbReference type="Pfam" id="PF13358">
    <property type="entry name" value="DDE_3"/>
    <property type="match status" value="1"/>
</dbReference>
<dbReference type="RefSeq" id="XP_025407332.1">
    <property type="nucleotide sequence ID" value="XM_025551547.1"/>
</dbReference>
<dbReference type="GO" id="GO:0003676">
    <property type="term" value="F:nucleic acid binding"/>
    <property type="evidence" value="ECO:0007669"/>
    <property type="project" value="InterPro"/>
</dbReference>
<keyword evidence="3" id="KW-1185">Reference proteome</keyword>
<feature type="compositionally biased region" description="Low complexity" evidence="1">
    <location>
        <begin position="64"/>
        <end position="74"/>
    </location>
</feature>
<dbReference type="PANTHER" id="PTHR33939">
    <property type="entry name" value="PROTEIN CBG22215"/>
    <property type="match status" value="1"/>
</dbReference>
<feature type="region of interest" description="Disordered" evidence="1">
    <location>
        <begin position="64"/>
        <end position="87"/>
    </location>
</feature>
<dbReference type="Proteomes" id="UP000694846">
    <property type="component" value="Unplaced"/>
</dbReference>
<dbReference type="OrthoDB" id="6618660at2759"/>
<feature type="compositionally biased region" description="Polar residues" evidence="1">
    <location>
        <begin position="75"/>
        <end position="84"/>
    </location>
</feature>
<evidence type="ECO:0000256" key="1">
    <source>
        <dbReference type="SAM" id="MobiDB-lite"/>
    </source>
</evidence>
<organism evidence="3 4">
    <name type="scientific">Sipha flava</name>
    <name type="common">yellow sugarcane aphid</name>
    <dbReference type="NCBI Taxonomy" id="143950"/>
    <lineage>
        <taxon>Eukaryota</taxon>
        <taxon>Metazoa</taxon>
        <taxon>Ecdysozoa</taxon>
        <taxon>Arthropoda</taxon>
        <taxon>Hexapoda</taxon>
        <taxon>Insecta</taxon>
        <taxon>Pterygota</taxon>
        <taxon>Neoptera</taxon>
        <taxon>Paraneoptera</taxon>
        <taxon>Hemiptera</taxon>
        <taxon>Sternorrhyncha</taxon>
        <taxon>Aphidomorpha</taxon>
        <taxon>Aphidoidea</taxon>
        <taxon>Aphididae</taxon>
        <taxon>Sipha</taxon>
    </lineage>
</organism>
<sequence length="455" mass="53067">MPFKNNDNRSQTKKVIFNVYNYLKNLATSDDEVLKQYFKQTQKITADTCGVSLMTVRRVCAEGSSTTDDVSDSSQPGPSFNSPRKTYKRKKYDTELDDFDNDVVRRTVHEFYEKGEYPTSRLILNSIQQKFDYKGSLASMKRLLTKLKFTYKKCNDGRKFLMEQNDIVALRCKFLRTMCTLRKNNDSRPVIYLDETWVNQNHSKTYIWQNEDETEGLKVPTGKGGRLIVCHAGSSHYGFIKEAKLIFRSKSGNTEDYHNQMNAEVFRSWFVQMLQSLEESCVIVMDNAPYHSMLEDNFPKSNARKADIQEWLNKKNIDFSLLETVAELRERVKVLIPTEKKYELDELALKMGHEVVRLPPYHCQYNPIEMIWAQVKGQVASKNTTFKMADVEKLMHEAIDSVKKENWVNCVRHAERIQDEDYQKEKHREVILEPIILTIRPGDSSSDDDDEEDDI</sequence>
<reference evidence="4" key="1">
    <citation type="submission" date="2025-08" db="UniProtKB">
        <authorList>
            <consortium name="RefSeq"/>
        </authorList>
    </citation>
    <scope>IDENTIFICATION</scope>
    <source>
        <tissue evidence="4">Whole body</tissue>
    </source>
</reference>
<feature type="domain" description="Tc1-like transposase DDE" evidence="2">
    <location>
        <begin position="190"/>
        <end position="383"/>
    </location>
</feature>
<accession>A0A8B8FAA8</accession>
<evidence type="ECO:0000313" key="4">
    <source>
        <dbReference type="RefSeq" id="XP_025407332.1"/>
    </source>
</evidence>
<protein>
    <submittedName>
        <fullName evidence="4">Uncharacterized protein LOC112681282</fullName>
    </submittedName>
</protein>
<gene>
    <name evidence="4" type="primary">LOC112681282</name>
</gene>
<dbReference type="InterPro" id="IPR036397">
    <property type="entry name" value="RNaseH_sf"/>
</dbReference>
<name>A0A8B8FAA8_9HEMI</name>